<protein>
    <recommendedName>
        <fullName evidence="3">Type VI secretion, VasB, ImpH, VC_A0111</fullName>
    </recommendedName>
</protein>
<name>A0ABX0UIC7_9BACT</name>
<dbReference type="Proteomes" id="UP001179181">
    <property type="component" value="Unassembled WGS sequence"/>
</dbReference>
<accession>A0ABX0UIC7</accession>
<organism evidence="1 2">
    <name type="scientific">Dyadobacter arcticus</name>
    <dbReference type="NCBI Taxonomy" id="1078754"/>
    <lineage>
        <taxon>Bacteria</taxon>
        <taxon>Pseudomonadati</taxon>
        <taxon>Bacteroidota</taxon>
        <taxon>Cytophagia</taxon>
        <taxon>Cytophagales</taxon>
        <taxon>Spirosomataceae</taxon>
        <taxon>Dyadobacter</taxon>
    </lineage>
</organism>
<keyword evidence="2" id="KW-1185">Reference proteome</keyword>
<dbReference type="Pfam" id="PF06996">
    <property type="entry name" value="T6SS_TssG"/>
    <property type="match status" value="1"/>
</dbReference>
<sequence>MIAEKRADLRAEFIASSWLEDGVRSGDILFRSLGSFKRRSHQDVEAVTEQEIGNFKGKVIESNRSGIYDYLPEQLFHLPSSGTINTLKKKVDEIRLQREKEQKSRMFFLPLEQEFFLNRVSLTQLEQRAFELDPESYLLEELKGFWQVPDAVPKDTLVRLLPVLPFVSENRGNMEMAEQVLSAMLELPVSIKSVFGKKYKLDSDTRLTGSRLGIDTMFGGEMESYQADLLVEIQLSSQEALENCLLDPDFNTLVNWLSGWFIPVECDYSISLDLDPKASLFQLAEEGNIAPRLGYTALAS</sequence>
<evidence type="ECO:0000313" key="1">
    <source>
        <dbReference type="EMBL" id="NIJ51140.1"/>
    </source>
</evidence>
<reference evidence="1 2" key="1">
    <citation type="submission" date="2020-03" db="EMBL/GenBank/DDBJ databases">
        <title>Genomic Encyclopedia of Type Strains, Phase IV (KMG-IV): sequencing the most valuable type-strain genomes for metagenomic binning, comparative biology and taxonomic classification.</title>
        <authorList>
            <person name="Goeker M."/>
        </authorList>
    </citation>
    <scope>NUCLEOTIDE SEQUENCE [LARGE SCALE GENOMIC DNA]</scope>
    <source>
        <strain evidence="1 2">DSM 102865</strain>
    </source>
</reference>
<gene>
    <name evidence="1" type="ORF">FHS68_000296</name>
</gene>
<proteinExistence type="predicted"/>
<dbReference type="RefSeq" id="WP_167266563.1">
    <property type="nucleotide sequence ID" value="NZ_JAASQJ010000001.1"/>
</dbReference>
<comment type="caution">
    <text evidence="1">The sequence shown here is derived from an EMBL/GenBank/DDBJ whole genome shotgun (WGS) entry which is preliminary data.</text>
</comment>
<evidence type="ECO:0008006" key="3">
    <source>
        <dbReference type="Google" id="ProtNLM"/>
    </source>
</evidence>
<dbReference type="EMBL" id="JAASQJ010000001">
    <property type="protein sequence ID" value="NIJ51140.1"/>
    <property type="molecule type" value="Genomic_DNA"/>
</dbReference>
<dbReference type="InterPro" id="IPR010732">
    <property type="entry name" value="T6SS_TssG-like"/>
</dbReference>
<evidence type="ECO:0000313" key="2">
    <source>
        <dbReference type="Proteomes" id="UP001179181"/>
    </source>
</evidence>